<comment type="cofactor">
    <cofactor evidence="1">
        <name>Fe(2+)</name>
        <dbReference type="ChEBI" id="CHEBI:29033"/>
    </cofactor>
</comment>
<dbReference type="InterPro" id="IPR004294">
    <property type="entry name" value="Carotenoid_Oase"/>
</dbReference>
<dbReference type="PANTHER" id="PTHR10543:SF24">
    <property type="entry name" value="CAROTENOID ISOMEROOXYGENASE"/>
    <property type="match status" value="1"/>
</dbReference>
<keyword evidence="4" id="KW-0560">Oxidoreductase</keyword>
<sequence length="523" mass="59907">MVYFYLRISSINGTALKSCFCEIPRWLRGSLLRNGGGLLEIGTDKFNHAFDSMALMHRFRVRDGHVTYMNRFLHSNAYKRNMSANRIVVTEFGTRGFPDPCKTIFQRFMSKFIIEDFTDNDLLNIIQLGDQFYVCSETNFIHRVDPEKLETMDRVDLSKYLAINTATAHPHFDRDGTYYNMGSGFSLCGPTYNIVKTSPASDVNVNPFETASIVCSIPARYRFKPSYYHSFGMTENYLVFVEQPFFVSIRHLLWLHIKGDAYIDALEWNPKLKVYFHIINKQTGERLPVIYTTSPFLVFHHINAYEDSGHLVVDMCCYNDGEVVKGLCVAELGKIKEDPYHLAELTRCQVRRYVLPMDVSSQDLDRSQNLVKLPGSEATAHFEQDGSVFCQYEALTEAGPGHAEMPGINYAKYNGRKYRFFYALGRKVPNLETYMMKINTETKEIEIWSEEKRIPSEPVFVANPNAVEEDDGILLSSLLHEESEKKVALLILDAKTMKELGRAEFETESSVPGCLHGVFTHLL</sequence>
<name>A0ABM1SY56_LIMPO</name>
<keyword evidence="5" id="KW-0408">Iron</keyword>
<dbReference type="RefSeq" id="XP_022248562.1">
    <property type="nucleotide sequence ID" value="XM_022392854.1"/>
</dbReference>
<dbReference type="GeneID" id="106465040"/>
<dbReference type="Proteomes" id="UP000694941">
    <property type="component" value="Unplaced"/>
</dbReference>
<protein>
    <submittedName>
        <fullName evidence="7">Beta,beta-carotene 9',10'-oxygenase-like isoform X2</fullName>
    </submittedName>
</protein>
<evidence type="ECO:0000256" key="5">
    <source>
        <dbReference type="ARBA" id="ARBA00023004"/>
    </source>
</evidence>
<dbReference type="PANTHER" id="PTHR10543">
    <property type="entry name" value="BETA-CAROTENE DIOXYGENASE"/>
    <property type="match status" value="1"/>
</dbReference>
<proteinExistence type="inferred from homology"/>
<keyword evidence="6" id="KW-1185">Reference proteome</keyword>
<evidence type="ECO:0000256" key="3">
    <source>
        <dbReference type="ARBA" id="ARBA00022723"/>
    </source>
</evidence>
<evidence type="ECO:0000313" key="6">
    <source>
        <dbReference type="Proteomes" id="UP000694941"/>
    </source>
</evidence>
<evidence type="ECO:0000256" key="2">
    <source>
        <dbReference type="ARBA" id="ARBA00006787"/>
    </source>
</evidence>
<accession>A0ABM1SY56</accession>
<evidence type="ECO:0000313" key="7">
    <source>
        <dbReference type="RefSeq" id="XP_022248562.1"/>
    </source>
</evidence>
<gene>
    <name evidence="7" type="primary">LOC106465040</name>
</gene>
<dbReference type="Pfam" id="PF03055">
    <property type="entry name" value="RPE65"/>
    <property type="match status" value="1"/>
</dbReference>
<organism evidence="6 7">
    <name type="scientific">Limulus polyphemus</name>
    <name type="common">Atlantic horseshoe crab</name>
    <dbReference type="NCBI Taxonomy" id="6850"/>
    <lineage>
        <taxon>Eukaryota</taxon>
        <taxon>Metazoa</taxon>
        <taxon>Ecdysozoa</taxon>
        <taxon>Arthropoda</taxon>
        <taxon>Chelicerata</taxon>
        <taxon>Merostomata</taxon>
        <taxon>Xiphosura</taxon>
        <taxon>Limulidae</taxon>
        <taxon>Limulus</taxon>
    </lineage>
</organism>
<reference evidence="7" key="1">
    <citation type="submission" date="2025-08" db="UniProtKB">
        <authorList>
            <consortium name="RefSeq"/>
        </authorList>
    </citation>
    <scope>IDENTIFICATION</scope>
    <source>
        <tissue evidence="7">Muscle</tissue>
    </source>
</reference>
<evidence type="ECO:0000256" key="4">
    <source>
        <dbReference type="ARBA" id="ARBA00023002"/>
    </source>
</evidence>
<evidence type="ECO:0000256" key="1">
    <source>
        <dbReference type="ARBA" id="ARBA00001954"/>
    </source>
</evidence>
<keyword evidence="3" id="KW-0479">Metal-binding</keyword>
<comment type="similarity">
    <text evidence="2">Belongs to the carotenoid oxygenase family.</text>
</comment>